<keyword evidence="1" id="KW-0808">Transferase</keyword>
<dbReference type="RefSeq" id="WP_300954795.1">
    <property type="nucleotide sequence ID" value="NZ_JAUHJQ010000014.1"/>
</dbReference>
<evidence type="ECO:0000313" key="1">
    <source>
        <dbReference type="EMBL" id="MDN4175484.1"/>
    </source>
</evidence>
<gene>
    <name evidence="1" type="ORF">QWY28_21150</name>
</gene>
<name>A0ABT8FLI5_9ACTN</name>
<dbReference type="EMBL" id="JAUHJQ010000014">
    <property type="protein sequence ID" value="MDN4175484.1"/>
    <property type="molecule type" value="Genomic_DNA"/>
</dbReference>
<sequence>MGTASSSEPEVDPAAAVVGLARSRRPTLGAGRLVCVDGPAGSGKTTLAGRVAAMTGAPVVHMDDLYEGWDGLPGVAAQLGTLLRPLARGETGHYRRFDWHADAYAETVAVAPAPLLVLEGVGAGTAAYAASMTVLVWVEAPPDLRLTRGLERDGAEAEPHWRRWTVAEAAHFAADRTRERADLLVDGTGRRAPLRLG</sequence>
<keyword evidence="2" id="KW-1185">Reference proteome</keyword>
<dbReference type="InterPro" id="IPR027417">
    <property type="entry name" value="P-loop_NTPase"/>
</dbReference>
<protein>
    <submittedName>
        <fullName evidence="1">4-amino-4-deoxy-L-arabinose transferase</fullName>
    </submittedName>
</protein>
<proteinExistence type="predicted"/>
<dbReference type="Gene3D" id="3.40.50.300">
    <property type="entry name" value="P-loop containing nucleotide triphosphate hydrolases"/>
    <property type="match status" value="1"/>
</dbReference>
<accession>A0ABT8FLI5</accession>
<evidence type="ECO:0000313" key="2">
    <source>
        <dbReference type="Proteomes" id="UP001168620"/>
    </source>
</evidence>
<dbReference type="SUPFAM" id="SSF52540">
    <property type="entry name" value="P-loop containing nucleoside triphosphate hydrolases"/>
    <property type="match status" value="1"/>
</dbReference>
<dbReference type="Proteomes" id="UP001168620">
    <property type="component" value="Unassembled WGS sequence"/>
</dbReference>
<dbReference type="GO" id="GO:0016740">
    <property type="term" value="F:transferase activity"/>
    <property type="evidence" value="ECO:0007669"/>
    <property type="project" value="UniProtKB-KW"/>
</dbReference>
<comment type="caution">
    <text evidence="1">The sequence shown here is derived from an EMBL/GenBank/DDBJ whole genome shotgun (WGS) entry which is preliminary data.</text>
</comment>
<reference evidence="1" key="1">
    <citation type="submission" date="2023-06" db="EMBL/GenBank/DDBJ databases">
        <title>Draft genome sequence of Nocardioides sp. SOB77.</title>
        <authorList>
            <person name="Zhang G."/>
        </authorList>
    </citation>
    <scope>NUCLEOTIDE SEQUENCE</scope>
    <source>
        <strain evidence="1">SOB77</strain>
    </source>
</reference>
<organism evidence="1 2">
    <name type="scientific">Nocardioides oceani</name>
    <dbReference type="NCBI Taxonomy" id="3058369"/>
    <lineage>
        <taxon>Bacteria</taxon>
        <taxon>Bacillati</taxon>
        <taxon>Actinomycetota</taxon>
        <taxon>Actinomycetes</taxon>
        <taxon>Propionibacteriales</taxon>
        <taxon>Nocardioidaceae</taxon>
        <taxon>Nocardioides</taxon>
    </lineage>
</organism>